<dbReference type="EMBL" id="WTKP01000004">
    <property type="protein sequence ID" value="MWJ27915.1"/>
    <property type="molecule type" value="Genomic_DNA"/>
</dbReference>
<protein>
    <recommendedName>
        <fullName evidence="1">RiboL-PSP-HEPN domain-containing protein</fullName>
    </recommendedName>
</protein>
<dbReference type="AlphaFoldDB" id="A0A7X3KPY6"/>
<name>A0A7X3KPY6_9GAMM</name>
<keyword evidence="3" id="KW-1185">Reference proteome</keyword>
<gene>
    <name evidence="2" type="ORF">GPM19_06800</name>
</gene>
<feature type="domain" description="RiboL-PSP-HEPN" evidence="1">
    <location>
        <begin position="19"/>
        <end position="186"/>
    </location>
</feature>
<proteinExistence type="predicted"/>
<dbReference type="Pfam" id="PF18735">
    <property type="entry name" value="HEPN_RiboL-PSP"/>
    <property type="match status" value="1"/>
</dbReference>
<dbReference type="InterPro" id="IPR041519">
    <property type="entry name" value="HEPN_RiboL-PSP"/>
</dbReference>
<evidence type="ECO:0000313" key="2">
    <source>
        <dbReference type="EMBL" id="MWJ27915.1"/>
    </source>
</evidence>
<evidence type="ECO:0000313" key="3">
    <source>
        <dbReference type="Proteomes" id="UP000437638"/>
    </source>
</evidence>
<accession>A0A7X3KPY6</accession>
<reference evidence="2 3" key="1">
    <citation type="submission" date="2019-12" db="EMBL/GenBank/DDBJ databases">
        <title>Halomonas rutogse sp. nov. isolated from two lakes on Tibetan Plateau.</title>
        <authorList>
            <person name="Gao P."/>
        </authorList>
    </citation>
    <scope>NUCLEOTIDE SEQUENCE [LARGE SCALE GENOMIC DNA]</scope>
    <source>
        <strain evidence="2 3">ZH2S</strain>
    </source>
</reference>
<evidence type="ECO:0000259" key="1">
    <source>
        <dbReference type="Pfam" id="PF18735"/>
    </source>
</evidence>
<dbReference type="Proteomes" id="UP000437638">
    <property type="component" value="Unassembled WGS sequence"/>
</dbReference>
<dbReference type="RefSeq" id="WP_160418215.1">
    <property type="nucleotide sequence ID" value="NZ_WTKP01000004.1"/>
</dbReference>
<comment type="caution">
    <text evidence="2">The sequence shown here is derived from an EMBL/GenBank/DDBJ whole genome shotgun (WGS) entry which is preliminary data.</text>
</comment>
<sequence length="227" mass="25533">MTGSSEIFKTIELEILDRLNQSKELISHVSALEASGQSTDLVKIQKGFLFVSLYSSVEYTITNVVSRFLEVISQEQLKPLEFKKYLLCTVLDSKFNALLNSSKKNVWNKKKDLFDALFSTAPAQIDDSVFPTDGINISQQQIEDIWAIFHLAGDAFPSNINPWILREIKEHRNAIAHGREKAAKIGGRYTVNVLNQRVADIETICFHIVSGFENLVNSKDYVYSGAA</sequence>
<organism evidence="2 3">
    <name type="scientific">Vreelandella zhuhanensis</name>
    <dbReference type="NCBI Taxonomy" id="2684210"/>
    <lineage>
        <taxon>Bacteria</taxon>
        <taxon>Pseudomonadati</taxon>
        <taxon>Pseudomonadota</taxon>
        <taxon>Gammaproteobacteria</taxon>
        <taxon>Oceanospirillales</taxon>
        <taxon>Halomonadaceae</taxon>
        <taxon>Vreelandella</taxon>
    </lineage>
</organism>